<keyword evidence="2" id="KW-1185">Reference proteome</keyword>
<organism evidence="1 2">
    <name type="scientific">Colletotrichum scovillei</name>
    <dbReference type="NCBI Taxonomy" id="1209932"/>
    <lineage>
        <taxon>Eukaryota</taxon>
        <taxon>Fungi</taxon>
        <taxon>Dikarya</taxon>
        <taxon>Ascomycota</taxon>
        <taxon>Pezizomycotina</taxon>
        <taxon>Sordariomycetes</taxon>
        <taxon>Hypocreomycetidae</taxon>
        <taxon>Glomerellales</taxon>
        <taxon>Glomerellaceae</taxon>
        <taxon>Colletotrichum</taxon>
        <taxon>Colletotrichum acutatum species complex</taxon>
    </lineage>
</organism>
<proteinExistence type="predicted"/>
<dbReference type="EMBL" id="JAESDN010000003">
    <property type="protein sequence ID" value="KAG7053595.1"/>
    <property type="molecule type" value="Genomic_DNA"/>
</dbReference>
<reference evidence="1" key="1">
    <citation type="submission" date="2021-05" db="EMBL/GenBank/DDBJ databases">
        <title>Comparative genomics of three Colletotrichum scovillei strains and genetic complementation revealed genes involved fungal growth and virulence on chili pepper.</title>
        <authorList>
            <person name="Hsieh D.-K."/>
            <person name="Chuang S.-C."/>
            <person name="Chen C.-Y."/>
            <person name="Chao Y.-T."/>
            <person name="Lu M.-Y.J."/>
            <person name="Lee M.-H."/>
            <person name="Shih M.-C."/>
        </authorList>
    </citation>
    <scope>NUCLEOTIDE SEQUENCE</scope>
    <source>
        <strain evidence="1">Coll-153</strain>
    </source>
</reference>
<sequence length="182" mass="19664">MTLVHEVPCRRYIDGCSRRSGITRRYSLSAFNASHSFARSLLAQISDLNPLFSKSSFTNMKFSLVPVAIALFSTAYAAPGAPAAENLELVARGNCPAAQDCTCTAKFDKYANPKEYGSTVSARISGADRGLTTSDWRGTNGYGSSSLCRVTVDRVCGNCRAWKTTTDKCGYYSLSDFSCVNA</sequence>
<evidence type="ECO:0000313" key="1">
    <source>
        <dbReference type="EMBL" id="KAG7053595.1"/>
    </source>
</evidence>
<dbReference type="AlphaFoldDB" id="A0A9P7R9W1"/>
<evidence type="ECO:0000313" key="2">
    <source>
        <dbReference type="Proteomes" id="UP000699042"/>
    </source>
</evidence>
<accession>A0A9P7R9W1</accession>
<protein>
    <submittedName>
        <fullName evidence="1">Uncharacterized protein</fullName>
    </submittedName>
</protein>
<name>A0A9P7R9W1_9PEZI</name>
<gene>
    <name evidence="1" type="ORF">JMJ77_000682</name>
</gene>
<comment type="caution">
    <text evidence="1">The sequence shown here is derived from an EMBL/GenBank/DDBJ whole genome shotgun (WGS) entry which is preliminary data.</text>
</comment>
<dbReference type="Proteomes" id="UP000699042">
    <property type="component" value="Unassembled WGS sequence"/>
</dbReference>